<keyword evidence="5" id="KW-0256">Endoplasmic reticulum</keyword>
<keyword evidence="6" id="KW-0496">Mitochondrion</keyword>
<evidence type="ECO:0000256" key="5">
    <source>
        <dbReference type="ARBA" id="ARBA00022824"/>
    </source>
</evidence>
<dbReference type="GO" id="GO:0005783">
    <property type="term" value="C:endoplasmic reticulum"/>
    <property type="evidence" value="ECO:0007669"/>
    <property type="project" value="UniProtKB-SubCell"/>
</dbReference>
<feature type="domain" description="NB-ARC" evidence="8">
    <location>
        <begin position="389"/>
        <end position="532"/>
    </location>
</feature>
<dbReference type="SUPFAM" id="SSF52540">
    <property type="entry name" value="P-loop containing nucleoside triphosphate hydrolases"/>
    <property type="match status" value="1"/>
</dbReference>
<dbReference type="GO" id="GO:0043531">
    <property type="term" value="F:ADP binding"/>
    <property type="evidence" value="ECO:0007669"/>
    <property type="project" value="InterPro"/>
</dbReference>
<dbReference type="SUPFAM" id="SSF48452">
    <property type="entry name" value="TPR-like"/>
    <property type="match status" value="2"/>
</dbReference>
<evidence type="ECO:0000256" key="7">
    <source>
        <dbReference type="ARBA" id="ARBA00023136"/>
    </source>
</evidence>
<dbReference type="Gene3D" id="3.40.50.300">
    <property type="entry name" value="P-loop containing nucleotide triphosphate hydrolases"/>
    <property type="match status" value="1"/>
</dbReference>
<evidence type="ECO:0000259" key="10">
    <source>
        <dbReference type="Pfam" id="PF25000"/>
    </source>
</evidence>
<dbReference type="InterPro" id="IPR002182">
    <property type="entry name" value="NB-ARC"/>
</dbReference>
<dbReference type="PANTHER" id="PTHR48182:SF2">
    <property type="entry name" value="PROTEIN SERAC1"/>
    <property type="match status" value="1"/>
</dbReference>
<dbReference type="GO" id="GO:0016020">
    <property type="term" value="C:membrane"/>
    <property type="evidence" value="ECO:0007669"/>
    <property type="project" value="UniProtKB-SubCell"/>
</dbReference>
<name>A0A1J9QF33_9EURO</name>
<feature type="domain" description="DUF676" evidence="9">
    <location>
        <begin position="37"/>
        <end position="177"/>
    </location>
</feature>
<dbReference type="InterPro" id="IPR007751">
    <property type="entry name" value="DUF676_lipase-like"/>
</dbReference>
<evidence type="ECO:0008006" key="13">
    <source>
        <dbReference type="Google" id="ProtNLM"/>
    </source>
</evidence>
<evidence type="ECO:0000256" key="1">
    <source>
        <dbReference type="ARBA" id="ARBA00004173"/>
    </source>
</evidence>
<dbReference type="PRINTS" id="PR00364">
    <property type="entry name" value="DISEASERSIST"/>
</dbReference>
<dbReference type="VEuPathDB" id="FungiDB:ACJ73_01528"/>
<accession>A0A1J9QF33</accession>
<evidence type="ECO:0000256" key="6">
    <source>
        <dbReference type="ARBA" id="ARBA00023128"/>
    </source>
</evidence>
<feature type="domain" description="DUF7779" evidence="10">
    <location>
        <begin position="611"/>
        <end position="699"/>
    </location>
</feature>
<organism evidence="11 12">
    <name type="scientific">Blastomyces percursus</name>
    <dbReference type="NCBI Taxonomy" id="1658174"/>
    <lineage>
        <taxon>Eukaryota</taxon>
        <taxon>Fungi</taxon>
        <taxon>Dikarya</taxon>
        <taxon>Ascomycota</taxon>
        <taxon>Pezizomycotina</taxon>
        <taxon>Eurotiomycetes</taxon>
        <taxon>Eurotiomycetidae</taxon>
        <taxon>Onygenales</taxon>
        <taxon>Ajellomycetaceae</taxon>
        <taxon>Blastomyces</taxon>
    </lineage>
</organism>
<dbReference type="Gene3D" id="1.25.40.10">
    <property type="entry name" value="Tetratricopeptide repeat domain"/>
    <property type="match status" value="2"/>
</dbReference>
<gene>
    <name evidence="11" type="ORF">ACJ73_01528</name>
</gene>
<evidence type="ECO:0000256" key="4">
    <source>
        <dbReference type="ARBA" id="ARBA00007920"/>
    </source>
</evidence>
<comment type="subcellular location">
    <subcellularLocation>
        <location evidence="2">Endoplasmic reticulum</location>
    </subcellularLocation>
    <subcellularLocation>
        <location evidence="3">Membrane</location>
    </subcellularLocation>
    <subcellularLocation>
        <location evidence="1">Mitochondrion</location>
    </subcellularLocation>
</comment>
<keyword evidence="7" id="KW-0472">Membrane</keyword>
<dbReference type="AlphaFoldDB" id="A0A1J9QF33"/>
<evidence type="ECO:0000313" key="11">
    <source>
        <dbReference type="EMBL" id="OJD27088.1"/>
    </source>
</evidence>
<evidence type="ECO:0000256" key="2">
    <source>
        <dbReference type="ARBA" id="ARBA00004240"/>
    </source>
</evidence>
<dbReference type="InterPro" id="IPR029058">
    <property type="entry name" value="AB_hydrolase_fold"/>
</dbReference>
<dbReference type="Pfam" id="PF00931">
    <property type="entry name" value="NB-ARC"/>
    <property type="match status" value="1"/>
</dbReference>
<evidence type="ECO:0000259" key="8">
    <source>
        <dbReference type="Pfam" id="PF00931"/>
    </source>
</evidence>
<dbReference type="GO" id="GO:0005739">
    <property type="term" value="C:mitochondrion"/>
    <property type="evidence" value="ECO:0007669"/>
    <property type="project" value="UniProtKB-SubCell"/>
</dbReference>
<dbReference type="PANTHER" id="PTHR48182">
    <property type="entry name" value="PROTEIN SERAC1"/>
    <property type="match status" value="1"/>
</dbReference>
<dbReference type="Proteomes" id="UP000242791">
    <property type="component" value="Unassembled WGS sequence"/>
</dbReference>
<dbReference type="InterPro" id="IPR052374">
    <property type="entry name" value="SERAC1"/>
</dbReference>
<evidence type="ECO:0000259" key="9">
    <source>
        <dbReference type="Pfam" id="PF05057"/>
    </source>
</evidence>
<dbReference type="InterPro" id="IPR011990">
    <property type="entry name" value="TPR-like_helical_dom_sf"/>
</dbReference>
<dbReference type="InterPro" id="IPR056681">
    <property type="entry name" value="DUF7779"/>
</dbReference>
<dbReference type="Pfam" id="PF05057">
    <property type="entry name" value="DUF676"/>
    <property type="match status" value="1"/>
</dbReference>
<dbReference type="InterPro" id="IPR027417">
    <property type="entry name" value="P-loop_NTPase"/>
</dbReference>
<dbReference type="Gene3D" id="3.40.50.1820">
    <property type="entry name" value="alpha/beta hydrolase"/>
    <property type="match status" value="1"/>
</dbReference>
<protein>
    <recommendedName>
        <fullName evidence="13">NB-ARC domain-containing protein</fullName>
    </recommendedName>
</protein>
<proteinExistence type="inferred from homology"/>
<dbReference type="SUPFAM" id="SSF53474">
    <property type="entry name" value="alpha/beta-Hydrolases"/>
    <property type="match status" value="1"/>
</dbReference>
<comment type="similarity">
    <text evidence="4">Belongs to the putative lipase ROG1 family.</text>
</comment>
<dbReference type="Pfam" id="PF25000">
    <property type="entry name" value="DUF7779"/>
    <property type="match status" value="1"/>
</dbReference>
<dbReference type="EMBL" id="LGTZ01000140">
    <property type="protein sequence ID" value="OJD27088.1"/>
    <property type="molecule type" value="Genomic_DNA"/>
</dbReference>
<reference evidence="11 12" key="1">
    <citation type="submission" date="2015-08" db="EMBL/GenBank/DDBJ databases">
        <title>Emmonsia species relationships and genome sequence.</title>
        <authorList>
            <person name="Cuomo C.A."/>
            <person name="Schwartz I.S."/>
            <person name="Kenyon C."/>
            <person name="De Hoog G.S."/>
            <person name="Govender N.P."/>
            <person name="Botha A."/>
            <person name="Moreno L."/>
            <person name="De Vries M."/>
            <person name="Munoz J.F."/>
            <person name="Stielow J.B."/>
        </authorList>
    </citation>
    <scope>NUCLEOTIDE SEQUENCE [LARGE SCALE GENOMIC DNA]</scope>
    <source>
        <strain evidence="11 12">EI222</strain>
    </source>
</reference>
<evidence type="ECO:0000313" key="12">
    <source>
        <dbReference type="Proteomes" id="UP000242791"/>
    </source>
</evidence>
<keyword evidence="12" id="KW-1185">Reference proteome</keyword>
<evidence type="ECO:0000256" key="3">
    <source>
        <dbReference type="ARBA" id="ARBA00004370"/>
    </source>
</evidence>
<comment type="caution">
    <text evidence="11">The sequence shown here is derived from an EMBL/GenBank/DDBJ whole genome shotgun (WGS) entry which is preliminary data.</text>
</comment>
<dbReference type="OrthoDB" id="4185609at2759"/>
<sequence length="1079" mass="121302">MLRLWKKKRSAAGEYGPEGLTTLWPLKYDSSKINLDVVAIHGLNGGSMSTWSRNDKLWLRDFLPSTFPSARIMTFGYNANLFADCASGRITDFANNLIAMLAAERQKPTEKQRPILFICHSMGGLVVKRALTIARNRATGADLRQAQIGLVFLATPHRGSGTASLADVGTKLMKALQLGKPNTKSANELKEFSSTVQDIHSDFIDIGAQYNVLSFFELKGYPALGLIVDEWSARMDTENEKYRIGLAATHTDICQFSSESDGNYKIMIGQLEMFVRQFLLDATIPQRSSDTTNQFLSTLPLPAPKNSQYVRSTHSRDLSWQGILGQICASDNIVSTSAGMKLVEDHPAKSNSLSTAERPHLPNRLPYFFEQGFCFRDEELRMIDEHFRDDKYKIPAFGIYGEGGVGKTQIALGHIYSQNNRTYKAIFWFHADTDDKLANDCDAITIQLGLQRKRSSLEEGPRLFNIWLQENNDWLLVFDNVEHMDMVAPYWPTSIGSKGYIIVTSRNTQIARAPLTMSKEIESFSTDDGAKMLLSGLDSYSPDEEKVAYEITAKLGGLPLAIHHMACFATDRMLSLSDVLKLYEEEESMVIEADVHFGQDRTLATVWSLSISTLSEQSLELLDTISLFDPDSIPTQLIEHFNALNAPDISSAFTNLGSHFKAMSNLHSRSLVRKKGPRTSQILSIHRLIQSAVRRPWTDSQKLTAFQNAAFCISQVYPRQIKGQSLAEMYSECATYNSHMLSIHKFYCANKDKLIPTLEYAEILAHCGWYYYERAQLNSSMDVLTTAKEICLQLTQGKMNATLGLVYNNIACVYAARRQREENMKYINLSIRHREASLSRDDPEIQQLGISYMNYANVLQSRSVRRVEEADMYYKKALEIRETCPGGTPEGLELTLTALGSFKFIAGDVKGAQPYIERAIKLRPLLKVDTTFTLHTLYVYGSIQWELGEREEAYKSQLRCLEGMKKLEGESHFMTGVSYHKIGCLAHMMGKELEAIENLVSALKTFRAVDTAPGFVPRTCLVLGKVLIERGQRLGDDSIVAEGTALKQEGSDLAFAITGRRDNMETERDFDELVARSYR</sequence>